<gene>
    <name evidence="6" type="ORF">SAMN05878391_1124</name>
</gene>
<dbReference type="EC" id="4.2.-.-" evidence="4"/>
<dbReference type="InterPro" id="IPR007214">
    <property type="entry name" value="YbaK/aa-tRNA-synth-assoc-dom"/>
</dbReference>
<accession>A0A285UFV9</accession>
<evidence type="ECO:0000256" key="2">
    <source>
        <dbReference type="ARBA" id="ARBA00022917"/>
    </source>
</evidence>
<keyword evidence="7" id="KW-1185">Reference proteome</keyword>
<evidence type="ECO:0000313" key="6">
    <source>
        <dbReference type="EMBL" id="SOC40785.1"/>
    </source>
</evidence>
<dbReference type="Pfam" id="PF04073">
    <property type="entry name" value="tRNA_edit"/>
    <property type="match status" value="1"/>
</dbReference>
<dbReference type="GO" id="GO:0016829">
    <property type="term" value="F:lyase activity"/>
    <property type="evidence" value="ECO:0007669"/>
    <property type="project" value="UniProtKB-KW"/>
</dbReference>
<reference evidence="7" key="1">
    <citation type="submission" date="2017-08" db="EMBL/GenBank/DDBJ databases">
        <authorList>
            <person name="Varghese N."/>
            <person name="Submissions S."/>
        </authorList>
    </citation>
    <scope>NUCLEOTIDE SEQUENCE [LARGE SCALE GENOMIC DNA]</scope>
    <source>
        <strain evidence="7">DSM 23173</strain>
    </source>
</reference>
<protein>
    <recommendedName>
        <fullName evidence="4">Cys-tRNA(Pro)/Cys-tRNA(Cys) deacylase</fullName>
        <ecNumber evidence="4">4.2.-.-</ecNumber>
    </recommendedName>
</protein>
<dbReference type="RefSeq" id="WP_097039975.1">
    <property type="nucleotide sequence ID" value="NZ_OBQF01000002.1"/>
</dbReference>
<evidence type="ECO:0000256" key="1">
    <source>
        <dbReference type="ARBA" id="ARBA00009798"/>
    </source>
</evidence>
<evidence type="ECO:0000256" key="4">
    <source>
        <dbReference type="PIRNR" id="PIRNR006181"/>
    </source>
</evidence>
<evidence type="ECO:0000259" key="5">
    <source>
        <dbReference type="Pfam" id="PF04073"/>
    </source>
</evidence>
<dbReference type="GO" id="GO:0006412">
    <property type="term" value="P:translation"/>
    <property type="evidence" value="ECO:0007669"/>
    <property type="project" value="UniProtKB-KW"/>
</dbReference>
<dbReference type="CDD" id="cd00002">
    <property type="entry name" value="YbaK_deacylase"/>
    <property type="match status" value="1"/>
</dbReference>
<dbReference type="GO" id="GO:0002161">
    <property type="term" value="F:aminoacyl-tRNA deacylase activity"/>
    <property type="evidence" value="ECO:0007669"/>
    <property type="project" value="InterPro"/>
</dbReference>
<dbReference type="NCBIfam" id="TIGR00011">
    <property type="entry name" value="YbaK_EbsC"/>
    <property type="match status" value="1"/>
</dbReference>
<dbReference type="Proteomes" id="UP000219412">
    <property type="component" value="Unassembled WGS sequence"/>
</dbReference>
<dbReference type="InterPro" id="IPR004369">
    <property type="entry name" value="Prolyl-tRNA_editing_YbaK/EbsC"/>
</dbReference>
<name>A0A285UFV9_9STAP</name>
<dbReference type="Gene3D" id="3.90.960.10">
    <property type="entry name" value="YbaK/aminoacyl-tRNA synthetase-associated domain"/>
    <property type="match status" value="1"/>
</dbReference>
<dbReference type="PANTHER" id="PTHR30411:SF0">
    <property type="entry name" value="CYS-TRNA(PRO)_CYS-TRNA(CYS) DEACYLASE YBAK"/>
    <property type="match status" value="1"/>
</dbReference>
<dbReference type="PANTHER" id="PTHR30411">
    <property type="entry name" value="CYTOPLASMIC PROTEIN"/>
    <property type="match status" value="1"/>
</dbReference>
<feature type="domain" description="YbaK/aminoacyl-tRNA synthetase-associated" evidence="5">
    <location>
        <begin position="40"/>
        <end position="150"/>
    </location>
</feature>
<sequence length="160" mass="17473">MKKKKIQKTNAMRQLENHGIGYNVHQYAWNDDNEKAQNDADETGMPFHKIYKTMVATGSNTGEIVACIPSGTKLDLKKLAEVSGNKKVDMLDIDALEKTTGYVRGGCSPVGMKKSFPTFLASSAADLDTIVVSAGKRGMQVEVTPDDLIRITEGEYADIT</sequence>
<dbReference type="InterPro" id="IPR036754">
    <property type="entry name" value="YbaK/aa-tRNA-synt-asso_dom_sf"/>
</dbReference>
<comment type="similarity">
    <text evidence="1 4">Belongs to the prolyl-tRNA editing family. YbaK/EbsC subfamily.</text>
</comment>
<keyword evidence="3 4" id="KW-0456">Lyase</keyword>
<evidence type="ECO:0000256" key="3">
    <source>
        <dbReference type="ARBA" id="ARBA00023239"/>
    </source>
</evidence>
<evidence type="ECO:0000313" key="7">
    <source>
        <dbReference type="Proteomes" id="UP000219412"/>
    </source>
</evidence>
<dbReference type="EMBL" id="OBQF01000002">
    <property type="protein sequence ID" value="SOC40785.1"/>
    <property type="molecule type" value="Genomic_DNA"/>
</dbReference>
<proteinExistence type="inferred from homology"/>
<organism evidence="6 7">
    <name type="scientific">Salinicoccus kekensis</name>
    <dbReference type="NCBI Taxonomy" id="714307"/>
    <lineage>
        <taxon>Bacteria</taxon>
        <taxon>Bacillati</taxon>
        <taxon>Bacillota</taxon>
        <taxon>Bacilli</taxon>
        <taxon>Bacillales</taxon>
        <taxon>Staphylococcaceae</taxon>
        <taxon>Salinicoccus</taxon>
    </lineage>
</organism>
<dbReference type="AlphaFoldDB" id="A0A285UFV9"/>
<dbReference type="PIRSF" id="PIRSF006181">
    <property type="entry name" value="EbsC_YbaK"/>
    <property type="match status" value="1"/>
</dbReference>
<dbReference type="OrthoDB" id="9809296at2"/>
<keyword evidence="2 4" id="KW-0648">Protein biosynthesis</keyword>
<dbReference type="SUPFAM" id="SSF55826">
    <property type="entry name" value="YbaK/ProRS associated domain"/>
    <property type="match status" value="1"/>
</dbReference>